<dbReference type="GO" id="GO:0005815">
    <property type="term" value="C:microtubule organizing center"/>
    <property type="evidence" value="ECO:0007669"/>
    <property type="project" value="InterPro"/>
</dbReference>
<dbReference type="InterPro" id="IPR012943">
    <property type="entry name" value="Cnn_1N"/>
</dbReference>
<evidence type="ECO:0000256" key="1">
    <source>
        <dbReference type="ARBA" id="ARBA00004496"/>
    </source>
</evidence>
<feature type="region of interest" description="Disordered" evidence="4">
    <location>
        <begin position="258"/>
        <end position="322"/>
    </location>
</feature>
<evidence type="ECO:0000256" key="2">
    <source>
        <dbReference type="ARBA" id="ARBA00022490"/>
    </source>
</evidence>
<accession>A0A6P8HUC0</accession>
<dbReference type="KEGG" id="aten:116296168"/>
<comment type="subcellular location">
    <subcellularLocation>
        <location evidence="1">Cytoplasm</location>
    </subcellularLocation>
</comment>
<proteinExistence type="predicted"/>
<feature type="region of interest" description="Disordered" evidence="4">
    <location>
        <begin position="1"/>
        <end position="71"/>
    </location>
</feature>
<dbReference type="Pfam" id="PF07989">
    <property type="entry name" value="Cnn_1N"/>
    <property type="match status" value="1"/>
</dbReference>
<evidence type="ECO:0000256" key="4">
    <source>
        <dbReference type="SAM" id="MobiDB-lite"/>
    </source>
</evidence>
<dbReference type="RefSeq" id="XP_031559999.1">
    <property type="nucleotide sequence ID" value="XM_031704139.1"/>
</dbReference>
<dbReference type="InParanoid" id="A0A6P8HUC0"/>
<protein>
    <submittedName>
        <fullName evidence="7">Splicing regulatory glutamine/lysine-rich protein 1-like</fullName>
    </submittedName>
</protein>
<feature type="compositionally biased region" description="Basic and acidic residues" evidence="4">
    <location>
        <begin position="272"/>
        <end position="290"/>
    </location>
</feature>
<dbReference type="GeneID" id="116296168"/>
<feature type="compositionally biased region" description="Basic and acidic residues" evidence="4">
    <location>
        <begin position="16"/>
        <end position="29"/>
    </location>
</feature>
<dbReference type="AlphaFoldDB" id="A0A6P8HUC0"/>
<dbReference type="OrthoDB" id="10255000at2759"/>
<feature type="coiled-coil region" evidence="3">
    <location>
        <begin position="203"/>
        <end position="251"/>
    </location>
</feature>
<feature type="compositionally biased region" description="Basic and acidic residues" evidence="4">
    <location>
        <begin position="61"/>
        <end position="71"/>
    </location>
</feature>
<evidence type="ECO:0000313" key="6">
    <source>
        <dbReference type="Proteomes" id="UP000515163"/>
    </source>
</evidence>
<gene>
    <name evidence="7" type="primary">LOC116296168</name>
</gene>
<evidence type="ECO:0000256" key="3">
    <source>
        <dbReference type="SAM" id="Coils"/>
    </source>
</evidence>
<keyword evidence="2" id="KW-0963">Cytoplasm</keyword>
<evidence type="ECO:0000259" key="5">
    <source>
        <dbReference type="Pfam" id="PF07989"/>
    </source>
</evidence>
<dbReference type="GO" id="GO:0005737">
    <property type="term" value="C:cytoplasm"/>
    <property type="evidence" value="ECO:0007669"/>
    <property type="project" value="UniProtKB-SubCell"/>
</dbReference>
<feature type="domain" description="Centrosomin N-terminal motif 1" evidence="5">
    <location>
        <begin position="150"/>
        <end position="212"/>
    </location>
</feature>
<organism evidence="6 7">
    <name type="scientific">Actinia tenebrosa</name>
    <name type="common">Australian red waratah sea anemone</name>
    <dbReference type="NCBI Taxonomy" id="6105"/>
    <lineage>
        <taxon>Eukaryota</taxon>
        <taxon>Metazoa</taxon>
        <taxon>Cnidaria</taxon>
        <taxon>Anthozoa</taxon>
        <taxon>Hexacorallia</taxon>
        <taxon>Actiniaria</taxon>
        <taxon>Actiniidae</taxon>
        <taxon>Actinia</taxon>
    </lineage>
</organism>
<sequence>MYSSASSRRSSNPRYSDYEYRSNYRREFDNNDEEDDELSIEQDQNEFEYTPRQLSRPRSFVGREEFTERPEYNYPRTQRPLSYRKIDLIDRDIIDYPSNVRSRTVRRAKSDVFERHTEEDHLDEMDSSKMHRSSMENLAAIATPPNVRSFKDQETMIQEIKKENFDLKLRLYMEQKERERLHEEYQQKVLILETDLTESLDELSDALEREKDYEISLNNARRREKALLIKQRRLEETMREQDEEIKYLAETRSTLDLSQVPPCDATTQTDRPYYEERGIDTGISRSKETSVRNSSRSRPPTKVPPQENAVDGKGGNKQPPEGVDLLNCASISRKEQILGEARRRRTLKSKKDKQRRKTLDEMPEADQTQKVVVKKKNGLFSKLLCCCSSKRSQSEAYERTIEKA</sequence>
<feature type="compositionally biased region" description="Acidic residues" evidence="4">
    <location>
        <begin position="30"/>
        <end position="46"/>
    </location>
</feature>
<name>A0A6P8HUC0_ACTTE</name>
<reference evidence="7" key="1">
    <citation type="submission" date="2025-08" db="UniProtKB">
        <authorList>
            <consortium name="RefSeq"/>
        </authorList>
    </citation>
    <scope>IDENTIFICATION</scope>
    <source>
        <tissue evidence="7">Tentacle</tissue>
    </source>
</reference>
<feature type="compositionally biased region" description="Low complexity" evidence="4">
    <location>
        <begin position="1"/>
        <end position="15"/>
    </location>
</feature>
<keyword evidence="3" id="KW-0175">Coiled coil</keyword>
<dbReference type="Proteomes" id="UP000515163">
    <property type="component" value="Unplaced"/>
</dbReference>
<feature type="compositionally biased region" description="Basic residues" evidence="4">
    <location>
        <begin position="343"/>
        <end position="356"/>
    </location>
</feature>
<evidence type="ECO:0000313" key="7">
    <source>
        <dbReference type="RefSeq" id="XP_031559999.1"/>
    </source>
</evidence>
<feature type="region of interest" description="Disordered" evidence="4">
    <location>
        <begin position="343"/>
        <end position="367"/>
    </location>
</feature>
<keyword evidence="6" id="KW-1185">Reference proteome</keyword>